<dbReference type="InterPro" id="IPR056459">
    <property type="entry name" value="TPR_DOP1"/>
</dbReference>
<organism evidence="9">
    <name type="scientific">Anisakis simplex</name>
    <name type="common">Herring worm</name>
    <dbReference type="NCBI Taxonomy" id="6269"/>
    <lineage>
        <taxon>Eukaryota</taxon>
        <taxon>Metazoa</taxon>
        <taxon>Ecdysozoa</taxon>
        <taxon>Nematoda</taxon>
        <taxon>Chromadorea</taxon>
        <taxon>Rhabditida</taxon>
        <taxon>Spirurina</taxon>
        <taxon>Ascaridomorpha</taxon>
        <taxon>Ascaridoidea</taxon>
        <taxon>Anisakidae</taxon>
        <taxon>Anisakis</taxon>
        <taxon>Anisakis simplex complex</taxon>
    </lineage>
</organism>
<name>A0A0M3JW73_ANISI</name>
<sequence>MSSVLIRGADDAAHAAELLNNSKYRAYVAAVDKALRAFETTNEWADLISALGKLSRVFHSNAKFGDIPKPVTVAKRLSQCLHPALPHGVHLKALETYRQLFDILGPKDLPKLLYLFAVGLFPLMDHCGIKVKKELLDIFEQYLLPLGANLKPALPGFITGVLLGLEEGTEFYDRSFTLLDQVQEGVGAESFFACLWEAVLGSPSVRLPALIYVNAKFDRHKTMDAQTFIMGNRVDHMIAALCAVADDEGSTLVQRNLLDFLCTAFPLNSNYLVQENFVQLLRRCLFVVLRRDMSLNRRLYQWLLNRSGDANVSGIPIGSSDEQLDTSFFQTYALPLIKSAIEQYLMLDTIEVASASAAWDGTKEHQLQFTEVRVCRLLLYLMDRPELGSLILEEALPMLLQCTSRYENRRNAEEMHCADIPSSAAASCEMSRRGSVLSRTSTSFISSAHSSSAHNTRTPSDLGKRLSEIDKTLNLLLNSRDVGFIWNFLQRRFKILMEPEKSTVEVNGCIDSKALALETQQFKKEDQRRKSEELDQFAAMASFCIHTVNLDGHSDIRGKYLPMLLHTVLSTIAERRVTSVESALLLNVIQLSRCILVKINQSATALEAGVATAQQQEANANMSTEETTDSSVVLQHRASPLEFGLAEQQRIEECVEDCERILAQVCEWYCAKRCAERLKIFRAISALQREFADFPLYTAFVIASTFVSAFVMTNRMRSADGGGGYSEWLRGLLNVVLFDAWNRADSSCATFQQNYSPKRSRCYEATPKMCCSSDDFWARADAIDLITYVYVRSVSVAEQHVALQGRKKRSSFEPAATVSASSSTPSKTTTTVLLKPLLCEAELKRMENDGVFVKAAHVVWSCLGDSTKACCHEMAARLLTLLHSRKVSEASSDVEDLIVAHLTSADKLLSGAAARKFRTLWMLNRRTIDKDIYPGVPSKPFNRVVMKLLGILVDDTSGCEKAELKSTVTSWFVDCARHNDLPRILQIPSMPSGMSAVTLLAQGGRNSLHHVCEDLSLGTASLNRKRSSEAVEALENIRISQDLPSWYVELRNRLLQYGETDNSAEVNVEVSPSRAHKRTASGLPIFDDDNESVGTLSLDSVDPSIYEVVQYMVDRVCEEENDKWADRSMNTEGNMQHHNAFTSSRTTNVISDDHSCTAPKLSTESTHFEWSSSSLSTKEDRRVLQRPSECSLLEGGETMKRFKSGHRRQGSLQESILTMSAQELKLFDASELPRLPSTETANDDEEDERALCDEIHAHMLLYMESGRVVDLGRAEKLLRMLIALMRSQRSCSAARMIVSCMVSSDIAPVPNSTSSSSSFDQLIDLSSRHVRAILGQEFWLSNEAEGNGSSAGDTNKSKPQTFLELYMNVSLYFLRSYFLNSPTTPVTDSDLRTAWKCKMATLEFLSELVRELISMIRENQSRALVAYVHGILQRSKLQRCLLHSLLASVYNLRASSREKLSLSVDILEFNDGPLAYAEQFDDLIYGYQNSLLDLTALFIQLELDIKNGFQNFTDQNVSGNYAEKPSINNLIYNSPQHRSTLREQHGSLVELCKFILTVRNALKKNLSRHELWHFFIVQILPFLDRSLPKFCTLVAEQLCKNLESVTNTTATVSTTTTSSMMSVLPGISNLVKGLGLFSEATQVSSSAALNKFSERSGRGNWKEAKNEMLNTFPYVLATICDVWTLVRKGKEPSLPIGNDEQIRHLISELLSPIAQHHQQSFLSALALVWLTRNSVASRVESDQLSFDYSEAQLDISKLLLSIEVLPFDNLISTISETLKECSSKSGKPTTPSGDKQGTFPTEVSLLEMLHGCVQATPPASLRNCWPPLQTLINDAPLGNLPPKAIFILFIILADFVRRLGACAIIEDKQMSRAVQDACQRLTDALNVIVGWQLEQTTWLKRTLVVKHDSGPKSQDTSPVEFATAPSSLAASEANSLRGSTTSLVQSRLSAFESVQMTPSTASISSTTLTISTVDKKSSSNLRASIKDTNSVKRDPANSTQALFLLAENLAELIDSICKSEDKERLLPTLHAVWNNTLPYLKAKNARNARFFLASSQFLASMSTFNYMRPVWRKATLDLLLDPARISTTQNSALSSLIISKEVEYEMRAQALKRLAFIVLSSELDQYHAQLPDIQERLSDNLRLSQVPNLHAQVFLCYRVLLLRLKPNHLVSMWPSMVTELVHVLLQIEQQLTGTTSVSDDLKCDRNDHWMQLYLAACKLLETLCTLPSGYLAQFQMCHWAFVNSVAASNTDSFVPFAERIYQLLRSKYGQLTPTERSLMSASLVSVKTLTSFSELRPFFRTLATQNKSLSISGLPNDKDELLRDACYMNGSLSYKNAIKRLEHALYVDFAEHWQL</sequence>
<dbReference type="GO" id="GO:0005802">
    <property type="term" value="C:trans-Golgi network"/>
    <property type="evidence" value="ECO:0007669"/>
    <property type="project" value="TreeGrafter"/>
</dbReference>
<gene>
    <name evidence="7" type="ORF">ASIM_LOCUS11985</name>
</gene>
<evidence type="ECO:0000259" key="4">
    <source>
        <dbReference type="Pfam" id="PF04118"/>
    </source>
</evidence>
<protein>
    <submittedName>
        <fullName evidence="9">Dopey_N domain-containing protein</fullName>
    </submittedName>
</protein>
<dbReference type="PANTHER" id="PTHR14042:SF24">
    <property type="entry name" value="PROTEIN DOPEY-1 HOMOLOG"/>
    <property type="match status" value="1"/>
</dbReference>
<dbReference type="Pfam" id="PF24598">
    <property type="entry name" value="DOP1_C"/>
    <property type="match status" value="1"/>
</dbReference>
<dbReference type="Pfam" id="PF04118">
    <property type="entry name" value="Dopey_N"/>
    <property type="match status" value="1"/>
</dbReference>
<dbReference type="GO" id="GO:0015031">
    <property type="term" value="P:protein transport"/>
    <property type="evidence" value="ECO:0007669"/>
    <property type="project" value="UniProtKB-KW"/>
</dbReference>
<evidence type="ECO:0000313" key="9">
    <source>
        <dbReference type="WBParaSite" id="ASIM_0001251901-mRNA-1"/>
    </source>
</evidence>
<comment type="similarity">
    <text evidence="3">Belongs to the DOP1 family.</text>
</comment>
<evidence type="ECO:0000256" key="3">
    <source>
        <dbReference type="ARBA" id="ARBA00046326"/>
    </source>
</evidence>
<reference evidence="7 8" key="2">
    <citation type="submission" date="2018-11" db="EMBL/GenBank/DDBJ databases">
        <authorList>
            <consortium name="Pathogen Informatics"/>
        </authorList>
    </citation>
    <scope>NUCLEOTIDE SEQUENCE [LARGE SCALE GENOMIC DNA]</scope>
</reference>
<dbReference type="EMBL" id="UYRR01031125">
    <property type="protein sequence ID" value="VDK46299.1"/>
    <property type="molecule type" value="Genomic_DNA"/>
</dbReference>
<feature type="domain" description="DOP1-like TPR" evidence="6">
    <location>
        <begin position="1254"/>
        <end position="1619"/>
    </location>
</feature>
<dbReference type="PANTHER" id="PTHR14042">
    <property type="entry name" value="DOPEY-RELATED"/>
    <property type="match status" value="1"/>
</dbReference>
<keyword evidence="8" id="KW-1185">Reference proteome</keyword>
<dbReference type="InterPro" id="IPR056457">
    <property type="entry name" value="DOP1_C"/>
</dbReference>
<accession>A0A0M3JW73</accession>
<feature type="domain" description="DOP1 N-terminal" evidence="4">
    <location>
        <begin position="22"/>
        <end position="306"/>
    </location>
</feature>
<feature type="domain" description="DOP1-like C-terminal" evidence="5">
    <location>
        <begin position="2085"/>
        <end position="2304"/>
    </location>
</feature>
<evidence type="ECO:0000256" key="2">
    <source>
        <dbReference type="ARBA" id="ARBA00022927"/>
    </source>
</evidence>
<dbReference type="OrthoDB" id="297643at2759"/>
<dbReference type="GO" id="GO:0005829">
    <property type="term" value="C:cytosol"/>
    <property type="evidence" value="ECO:0007669"/>
    <property type="project" value="GOC"/>
</dbReference>
<evidence type="ECO:0000259" key="5">
    <source>
        <dbReference type="Pfam" id="PF24598"/>
    </source>
</evidence>
<dbReference type="InterPro" id="IPR040314">
    <property type="entry name" value="DOP1"/>
</dbReference>
<evidence type="ECO:0000256" key="1">
    <source>
        <dbReference type="ARBA" id="ARBA00022448"/>
    </source>
</evidence>
<evidence type="ECO:0000313" key="7">
    <source>
        <dbReference type="EMBL" id="VDK46299.1"/>
    </source>
</evidence>
<dbReference type="InterPro" id="IPR007249">
    <property type="entry name" value="DOP1_N"/>
</dbReference>
<dbReference type="GO" id="GO:0006895">
    <property type="term" value="P:Golgi to endosome transport"/>
    <property type="evidence" value="ECO:0007669"/>
    <property type="project" value="InterPro"/>
</dbReference>
<dbReference type="WBParaSite" id="ASIM_0001251901-mRNA-1">
    <property type="protein sequence ID" value="ASIM_0001251901-mRNA-1"/>
    <property type="gene ID" value="ASIM_0001251901"/>
</dbReference>
<evidence type="ECO:0000259" key="6">
    <source>
        <dbReference type="Pfam" id="PF24601"/>
    </source>
</evidence>
<dbReference type="Proteomes" id="UP000267096">
    <property type="component" value="Unassembled WGS sequence"/>
</dbReference>
<keyword evidence="2" id="KW-0653">Protein transport</keyword>
<reference evidence="9" key="1">
    <citation type="submission" date="2016-04" db="UniProtKB">
        <authorList>
            <consortium name="WormBaseParasite"/>
        </authorList>
    </citation>
    <scope>IDENTIFICATION</scope>
</reference>
<keyword evidence="1" id="KW-0813">Transport</keyword>
<dbReference type="GO" id="GO:0005768">
    <property type="term" value="C:endosome"/>
    <property type="evidence" value="ECO:0007669"/>
    <property type="project" value="TreeGrafter"/>
</dbReference>
<evidence type="ECO:0000313" key="8">
    <source>
        <dbReference type="Proteomes" id="UP000267096"/>
    </source>
</evidence>
<dbReference type="Pfam" id="PF24601">
    <property type="entry name" value="TPR_DOP1"/>
    <property type="match status" value="1"/>
</dbReference>
<proteinExistence type="inferred from homology"/>